<name>A0A6P1KEZ5_FAUOS</name>
<sequence>MGNFLLNHPLLSGIKLMVVFVWWPACHDMTMDTYTHFYLPFIVPLLYGTEIISFGLTLFGFGDLVYKTLGGSDLTFIPYSPYQNYVYMPPVVVTPPSPTPIVIH</sequence>
<accession>A0A6P1KEZ5</accession>
<gene>
    <name evidence="2" type="ORF">GSF12_12125</name>
</gene>
<keyword evidence="1" id="KW-0472">Membrane</keyword>
<evidence type="ECO:0000313" key="2">
    <source>
        <dbReference type="EMBL" id="QHG10739.1"/>
    </source>
</evidence>
<protein>
    <submittedName>
        <fullName evidence="2">Uncharacterized protein</fullName>
    </submittedName>
</protein>
<reference evidence="2" key="1">
    <citation type="journal article" date="2020" name="Microbiol. Resour. Announc.">
        <title>Complete Genome Sequence of Moraxella osloensis Strain YV1, Isolated from an Australian Wastewater Treatment Plant.</title>
        <authorList>
            <person name="Batinovic S."/>
            <person name="Rice D.T.F."/>
            <person name="Seviour R.J."/>
            <person name="Petrovski S."/>
        </authorList>
    </citation>
    <scope>NUCLEOTIDE SEQUENCE</scope>
    <source>
        <strain evidence="2">YV1</strain>
    </source>
</reference>
<feature type="transmembrane region" description="Helical" evidence="1">
    <location>
        <begin position="37"/>
        <end position="61"/>
    </location>
</feature>
<proteinExistence type="predicted"/>
<dbReference type="AlphaFoldDB" id="A0A6P1KEZ5"/>
<feature type="transmembrane region" description="Helical" evidence="1">
    <location>
        <begin position="6"/>
        <end position="25"/>
    </location>
</feature>
<keyword evidence="2" id="KW-0614">Plasmid</keyword>
<organism evidence="2">
    <name type="scientific">Faucicola osloensis</name>
    <name type="common">Moraxella osloensis</name>
    <dbReference type="NCBI Taxonomy" id="34062"/>
    <lineage>
        <taxon>Bacteria</taxon>
        <taxon>Pseudomonadati</taxon>
        <taxon>Pseudomonadota</taxon>
        <taxon>Gammaproteobacteria</taxon>
        <taxon>Moraxellales</taxon>
        <taxon>Moraxellaceae</taxon>
        <taxon>Faucicola</taxon>
    </lineage>
</organism>
<evidence type="ECO:0000256" key="1">
    <source>
        <dbReference type="SAM" id="Phobius"/>
    </source>
</evidence>
<keyword evidence="1" id="KW-1133">Transmembrane helix</keyword>
<dbReference type="EMBL" id="CP047227">
    <property type="protein sequence ID" value="QHG10739.1"/>
    <property type="molecule type" value="Genomic_DNA"/>
</dbReference>
<geneLocation type="plasmid" evidence="2">
    <name>p1</name>
</geneLocation>
<keyword evidence="1" id="KW-0812">Transmembrane</keyword>